<dbReference type="PIRSF" id="PIRSF000241">
    <property type="entry name" value="Urate_oxidase"/>
    <property type="match status" value="1"/>
</dbReference>
<evidence type="ECO:0000256" key="6">
    <source>
        <dbReference type="PIRSR" id="PIRSR000241-1"/>
    </source>
</evidence>
<dbReference type="GO" id="GO:0004846">
    <property type="term" value="F:urate oxidase activity"/>
    <property type="evidence" value="ECO:0007669"/>
    <property type="project" value="UniProtKB-EC"/>
</dbReference>
<dbReference type="RefSeq" id="WP_253834274.1">
    <property type="nucleotide sequence ID" value="NZ_JAMTCS010000004.1"/>
</dbReference>
<keyword evidence="10" id="KW-1185">Reference proteome</keyword>
<dbReference type="InterPro" id="IPR002042">
    <property type="entry name" value="Uricase"/>
</dbReference>
<proteinExistence type="inferred from homology"/>
<feature type="binding site" evidence="7">
    <location>
        <position position="222"/>
    </location>
    <ligand>
        <name>5-hydroxyisourate</name>
        <dbReference type="ChEBI" id="CHEBI:18072"/>
    </ligand>
</feature>
<dbReference type="Proteomes" id="UP001139493">
    <property type="component" value="Unassembled WGS sequence"/>
</dbReference>
<feature type="binding site" evidence="7">
    <location>
        <position position="248"/>
    </location>
    <ligand>
        <name>5-hydroxyisourate</name>
        <dbReference type="ChEBI" id="CHEBI:18072"/>
    </ligand>
</feature>
<organism evidence="9 10">
    <name type="scientific">Promicromonospora thailandica</name>
    <dbReference type="NCBI Taxonomy" id="765201"/>
    <lineage>
        <taxon>Bacteria</taxon>
        <taxon>Bacillati</taxon>
        <taxon>Actinomycetota</taxon>
        <taxon>Actinomycetes</taxon>
        <taxon>Micrococcales</taxon>
        <taxon>Promicromonosporaceae</taxon>
        <taxon>Promicromonospora</taxon>
    </lineage>
</organism>
<dbReference type="SUPFAM" id="SSF55620">
    <property type="entry name" value="Tetrahydrobiopterin biosynthesis enzymes-like"/>
    <property type="match status" value="2"/>
</dbReference>
<dbReference type="AlphaFoldDB" id="A0A9X2FZC0"/>
<dbReference type="InterPro" id="IPR019842">
    <property type="entry name" value="Uricase_CS"/>
</dbReference>
<comment type="function">
    <text evidence="5 8">Catalyzes the oxidation of uric acid to 5-hydroxyisourate, which is further processed to form (S)-allantoin.</text>
</comment>
<gene>
    <name evidence="9" type="ORF">APR03_001496</name>
</gene>
<dbReference type="PROSITE" id="PS00366">
    <property type="entry name" value="URICASE"/>
    <property type="match status" value="1"/>
</dbReference>
<keyword evidence="4 5" id="KW-0560">Oxidoreductase</keyword>
<dbReference type="PANTHER" id="PTHR42874:SF1">
    <property type="entry name" value="URICASE"/>
    <property type="match status" value="1"/>
</dbReference>
<evidence type="ECO:0000256" key="7">
    <source>
        <dbReference type="PIRSR" id="PIRSR000241-2"/>
    </source>
</evidence>
<dbReference type="PANTHER" id="PTHR42874">
    <property type="entry name" value="URICASE"/>
    <property type="match status" value="1"/>
</dbReference>
<reference evidence="9" key="1">
    <citation type="submission" date="2022-06" db="EMBL/GenBank/DDBJ databases">
        <title>Genomic Encyclopedia of Archaeal and Bacterial Type Strains, Phase II (KMG-II): from individual species to whole genera.</title>
        <authorList>
            <person name="Goeker M."/>
        </authorList>
    </citation>
    <scope>NUCLEOTIDE SEQUENCE</scope>
    <source>
        <strain evidence="9">DSM 26652</strain>
    </source>
</reference>
<evidence type="ECO:0000256" key="5">
    <source>
        <dbReference type="PIRNR" id="PIRNR000241"/>
    </source>
</evidence>
<feature type="binding site" evidence="7">
    <location>
        <position position="248"/>
    </location>
    <ligand>
        <name>urate</name>
        <dbReference type="ChEBI" id="CHEBI:17775"/>
    </ligand>
</feature>
<feature type="binding site" evidence="7">
    <location>
        <position position="57"/>
    </location>
    <ligand>
        <name>urate</name>
        <dbReference type="ChEBI" id="CHEBI:17775"/>
    </ligand>
</feature>
<feature type="binding site" evidence="7">
    <location>
        <position position="58"/>
    </location>
    <ligand>
        <name>urate</name>
        <dbReference type="ChEBI" id="CHEBI:17775"/>
    </ligand>
</feature>
<accession>A0A9X2FZC0</accession>
<feature type="binding site" evidence="7">
    <location>
        <position position="156"/>
    </location>
    <ligand>
        <name>urate</name>
        <dbReference type="ChEBI" id="CHEBI:17775"/>
    </ligand>
</feature>
<feature type="binding site" evidence="7">
    <location>
        <position position="57"/>
    </location>
    <ligand>
        <name>5-hydroxyisourate</name>
        <dbReference type="ChEBI" id="CHEBI:18072"/>
    </ligand>
</feature>
<comment type="pathway">
    <text evidence="1 5">Purine metabolism; urate degradation; (S)-allantoin from urate: step 1/3.</text>
</comment>
<feature type="active site" description="Charge relay system" evidence="6">
    <location>
        <position position="12"/>
    </location>
</feature>
<dbReference type="Gene3D" id="3.10.270.10">
    <property type="entry name" value="Urate Oxidase"/>
    <property type="match status" value="1"/>
</dbReference>
<evidence type="ECO:0000256" key="8">
    <source>
        <dbReference type="RuleBase" id="RU004455"/>
    </source>
</evidence>
<evidence type="ECO:0000256" key="3">
    <source>
        <dbReference type="ARBA" id="ARBA00022631"/>
    </source>
</evidence>
<protein>
    <recommendedName>
        <fullName evidence="5 8">Uricase</fullName>
        <ecNumber evidence="5 8">1.7.3.3</ecNumber>
    </recommendedName>
    <alternativeName>
        <fullName evidence="5">Urate oxidase</fullName>
    </alternativeName>
</protein>
<evidence type="ECO:0000313" key="10">
    <source>
        <dbReference type="Proteomes" id="UP001139493"/>
    </source>
</evidence>
<comment type="catalytic activity">
    <reaction evidence="5 8">
        <text>urate + O2 + H2O = 5-hydroxyisourate + H2O2</text>
        <dbReference type="Rhea" id="RHEA:21368"/>
        <dbReference type="ChEBI" id="CHEBI:15377"/>
        <dbReference type="ChEBI" id="CHEBI:15379"/>
        <dbReference type="ChEBI" id="CHEBI:16240"/>
        <dbReference type="ChEBI" id="CHEBI:17775"/>
        <dbReference type="ChEBI" id="CHEBI:18072"/>
        <dbReference type="EC" id="1.7.3.3"/>
    </reaction>
</comment>
<feature type="binding site" evidence="7">
    <location>
        <position position="222"/>
    </location>
    <ligand>
        <name>urate</name>
        <dbReference type="ChEBI" id="CHEBI:17775"/>
    </ligand>
</feature>
<comment type="similarity">
    <text evidence="2 5 8">Belongs to the uricase family.</text>
</comment>
<evidence type="ECO:0000256" key="4">
    <source>
        <dbReference type="ARBA" id="ARBA00023002"/>
    </source>
</evidence>
<feature type="binding site" evidence="7">
    <location>
        <position position="57"/>
    </location>
    <ligand>
        <name>O2</name>
        <dbReference type="ChEBI" id="CHEBI:15379"/>
    </ligand>
</feature>
<feature type="binding site" evidence="7">
    <location>
        <position position="248"/>
    </location>
    <ligand>
        <name>O2</name>
        <dbReference type="ChEBI" id="CHEBI:15379"/>
    </ligand>
</feature>
<comment type="caution">
    <text evidence="9">The sequence shown here is derived from an EMBL/GenBank/DDBJ whole genome shotgun (WGS) entry which is preliminary data.</text>
</comment>
<dbReference type="PRINTS" id="PR00093">
    <property type="entry name" value="URICASE"/>
</dbReference>
<dbReference type="EMBL" id="JAMTCS010000004">
    <property type="protein sequence ID" value="MCP2264160.1"/>
    <property type="molecule type" value="Genomic_DNA"/>
</dbReference>
<evidence type="ECO:0000256" key="2">
    <source>
        <dbReference type="ARBA" id="ARBA00009760"/>
    </source>
</evidence>
<feature type="binding site" evidence="7">
    <location>
        <position position="156"/>
    </location>
    <ligand>
        <name>5-hydroxyisourate</name>
        <dbReference type="ChEBI" id="CHEBI:18072"/>
    </ligand>
</feature>
<evidence type="ECO:0000313" key="9">
    <source>
        <dbReference type="EMBL" id="MCP2264160.1"/>
    </source>
</evidence>
<dbReference type="Pfam" id="PF01014">
    <property type="entry name" value="Uricase"/>
    <property type="match status" value="2"/>
</dbReference>
<feature type="binding site" evidence="7">
    <location>
        <position position="173"/>
    </location>
    <ligand>
        <name>urate</name>
        <dbReference type="ChEBI" id="CHEBI:17775"/>
    </ligand>
</feature>
<dbReference type="GO" id="GO:0006144">
    <property type="term" value="P:purine nucleobase metabolic process"/>
    <property type="evidence" value="ECO:0007669"/>
    <property type="project" value="UniProtKB-KW"/>
</dbReference>
<dbReference type="NCBIfam" id="TIGR03383">
    <property type="entry name" value="urate_oxi"/>
    <property type="match status" value="1"/>
</dbReference>
<feature type="binding site" evidence="7">
    <location>
        <position position="173"/>
    </location>
    <ligand>
        <name>5-hydroxyisourate</name>
        <dbReference type="ChEBI" id="CHEBI:18072"/>
    </ligand>
</feature>
<sequence length="303" mass="33308">MSIVLGPNQYGKAEVRLLRVDRDTARHRITDLCVTSQLRGDFRATHVSGDNTGVIATDTQKNTVQAFARDGVGSPETFLLRLARHFLREPQVTGGRWRAEQYGWQRIGARGAGHDHAFVRGAAERRTALVHADDAGLTVLAGVQDVTVLKSTGSEFSGFPRDRYTTLAETDDRILATDVTAWWRYAPSFAEAAGPREFDERHAAVRALLLTTFADLHSLALQQTVFAMGRAVLEAFDDIAEIRLSCPNNHHFLVDLEPFGLDNPGEVFFAADRPYGLIEAAVQRQDGQAGGEHPVWATIGGFV</sequence>
<feature type="active site" description="Charge relay system" evidence="6">
    <location>
        <position position="250"/>
    </location>
</feature>
<keyword evidence="3 5" id="KW-0659">Purine metabolism</keyword>
<feature type="active site" description="Charge relay system" evidence="6">
    <location>
        <position position="57"/>
    </location>
</feature>
<evidence type="ECO:0000256" key="1">
    <source>
        <dbReference type="ARBA" id="ARBA00004831"/>
    </source>
</evidence>
<name>A0A9X2FZC0_9MICO</name>
<dbReference type="EC" id="1.7.3.3" evidence="5 8"/>